<accession>A0A1G2GU86</accession>
<protein>
    <recommendedName>
        <fullName evidence="1">Nudix hydrolase domain-containing protein</fullName>
    </recommendedName>
</protein>
<dbReference type="SUPFAM" id="SSF55811">
    <property type="entry name" value="Nudix"/>
    <property type="match status" value="1"/>
</dbReference>
<dbReference type="InterPro" id="IPR000086">
    <property type="entry name" value="NUDIX_hydrolase_dom"/>
</dbReference>
<dbReference type="PANTHER" id="PTHR43736">
    <property type="entry name" value="ADP-RIBOSE PYROPHOSPHATASE"/>
    <property type="match status" value="1"/>
</dbReference>
<dbReference type="Proteomes" id="UP000178186">
    <property type="component" value="Unassembled WGS sequence"/>
</dbReference>
<evidence type="ECO:0000259" key="1">
    <source>
        <dbReference type="PROSITE" id="PS51462"/>
    </source>
</evidence>
<feature type="domain" description="Nudix hydrolase" evidence="1">
    <location>
        <begin position="1"/>
        <end position="126"/>
    </location>
</feature>
<reference evidence="2 3" key="1">
    <citation type="journal article" date="2016" name="Nat. Commun.">
        <title>Thousands of microbial genomes shed light on interconnected biogeochemical processes in an aquifer system.</title>
        <authorList>
            <person name="Anantharaman K."/>
            <person name="Brown C.T."/>
            <person name="Hug L.A."/>
            <person name="Sharon I."/>
            <person name="Castelle C.J."/>
            <person name="Probst A.J."/>
            <person name="Thomas B.C."/>
            <person name="Singh A."/>
            <person name="Wilkins M.J."/>
            <person name="Karaoz U."/>
            <person name="Brodie E.L."/>
            <person name="Williams K.H."/>
            <person name="Hubbard S.S."/>
            <person name="Banfield J.F."/>
        </authorList>
    </citation>
    <scope>NUCLEOTIDE SEQUENCE [LARGE SCALE GENOMIC DNA]</scope>
</reference>
<dbReference type="EMBL" id="MHNY01000051">
    <property type="protein sequence ID" value="OGZ53772.1"/>
    <property type="molecule type" value="Genomic_DNA"/>
</dbReference>
<sequence>MRAVGVIIENDNVLLIRRFKNGLEYYVFPGGSVEDNETVEDALEREMREELSLKIEIRKKLLEIENRGQREVYYLIKRLRGKPKIGGPEKERMNKQNQYHLSWVKLEKIKELANLYPQEAMRKLYSHLRNMSINEFLRKKVSFRKLLYSLPEYKTVIVNHSTIAIMIIGSTLSKRFIAGWSDLDMLLLATEVTSKYLGHVAILKKKLSDLARTKTGIEVVDYNQLHLATKNPALALAFFKYIKNFHRSNENKCIIFIQKGGLKKLISCYLYAKNKFFV</sequence>
<evidence type="ECO:0000313" key="3">
    <source>
        <dbReference type="Proteomes" id="UP000178186"/>
    </source>
</evidence>
<dbReference type="Pfam" id="PF00293">
    <property type="entry name" value="NUDIX"/>
    <property type="match status" value="1"/>
</dbReference>
<dbReference type="PROSITE" id="PS51462">
    <property type="entry name" value="NUDIX"/>
    <property type="match status" value="1"/>
</dbReference>
<organism evidence="2 3">
    <name type="scientific">Candidatus Ryanbacteria bacterium RIFCSPLOWO2_02_FULL_45_11c</name>
    <dbReference type="NCBI Taxonomy" id="1802128"/>
    <lineage>
        <taxon>Bacteria</taxon>
        <taxon>Candidatus Ryaniibacteriota</taxon>
    </lineage>
</organism>
<name>A0A1G2GU86_9BACT</name>
<dbReference type="STRING" id="1802128.A3H64_03290"/>
<proteinExistence type="predicted"/>
<comment type="caution">
    <text evidence="2">The sequence shown here is derived from an EMBL/GenBank/DDBJ whole genome shotgun (WGS) entry which is preliminary data.</text>
</comment>
<dbReference type="InterPro" id="IPR015797">
    <property type="entry name" value="NUDIX_hydrolase-like_dom_sf"/>
</dbReference>
<dbReference type="AlphaFoldDB" id="A0A1G2GU86"/>
<evidence type="ECO:0000313" key="2">
    <source>
        <dbReference type="EMBL" id="OGZ53772.1"/>
    </source>
</evidence>
<gene>
    <name evidence="2" type="ORF">A3H64_03290</name>
</gene>
<dbReference type="Gene3D" id="3.90.79.10">
    <property type="entry name" value="Nucleoside Triphosphate Pyrophosphohydrolase"/>
    <property type="match status" value="1"/>
</dbReference>
<dbReference type="PANTHER" id="PTHR43736:SF2">
    <property type="entry name" value="MUTT_NUDIX FAMILY PROTEIN"/>
    <property type="match status" value="1"/>
</dbReference>